<keyword evidence="2" id="KW-1133">Transmembrane helix</keyword>
<feature type="transmembrane region" description="Helical" evidence="2">
    <location>
        <begin position="189"/>
        <end position="215"/>
    </location>
</feature>
<feature type="transmembrane region" description="Helical" evidence="2">
    <location>
        <begin position="456"/>
        <end position="476"/>
    </location>
</feature>
<keyword evidence="4" id="KW-1185">Reference proteome</keyword>
<feature type="transmembrane region" description="Helical" evidence="2">
    <location>
        <begin position="509"/>
        <end position="526"/>
    </location>
</feature>
<evidence type="ECO:0000313" key="3">
    <source>
        <dbReference type="EMBL" id="RLV49690.1"/>
    </source>
</evidence>
<dbReference type="Proteomes" id="UP000281708">
    <property type="component" value="Unassembled WGS sequence"/>
</dbReference>
<evidence type="ECO:0008006" key="5">
    <source>
        <dbReference type="Google" id="ProtNLM"/>
    </source>
</evidence>
<gene>
    <name evidence="3" type="ORF">D9V37_07175</name>
</gene>
<feature type="transmembrane region" description="Helical" evidence="2">
    <location>
        <begin position="221"/>
        <end position="239"/>
    </location>
</feature>
<feature type="transmembrane region" description="Helical" evidence="2">
    <location>
        <begin position="482"/>
        <end position="502"/>
    </location>
</feature>
<comment type="caution">
    <text evidence="3">The sequence shown here is derived from an EMBL/GenBank/DDBJ whole genome shotgun (WGS) entry which is preliminary data.</text>
</comment>
<feature type="transmembrane region" description="Helical" evidence="2">
    <location>
        <begin position="88"/>
        <end position="109"/>
    </location>
</feature>
<reference evidence="3 4" key="1">
    <citation type="submission" date="2018-10" db="EMBL/GenBank/DDBJ databases">
        <title>Marmoricola sp. 4Q3S-7 whole genome shotgun sequence.</title>
        <authorList>
            <person name="Li F."/>
        </authorList>
    </citation>
    <scope>NUCLEOTIDE SEQUENCE [LARGE SCALE GENOMIC DNA]</scope>
    <source>
        <strain evidence="3 4">4Q3S-7</strain>
    </source>
</reference>
<proteinExistence type="predicted"/>
<feature type="region of interest" description="Disordered" evidence="1">
    <location>
        <begin position="580"/>
        <end position="604"/>
    </location>
</feature>
<accession>A0A3L8P2X7</accession>
<dbReference type="EMBL" id="RDBE01000006">
    <property type="protein sequence ID" value="RLV49690.1"/>
    <property type="molecule type" value="Genomic_DNA"/>
</dbReference>
<keyword evidence="2" id="KW-0812">Transmembrane</keyword>
<feature type="transmembrane region" description="Helical" evidence="2">
    <location>
        <begin position="53"/>
        <end position="76"/>
    </location>
</feature>
<organism evidence="3 4">
    <name type="scientific">Nocardioides mangrovicus</name>
    <dbReference type="NCBI Taxonomy" id="2478913"/>
    <lineage>
        <taxon>Bacteria</taxon>
        <taxon>Bacillati</taxon>
        <taxon>Actinomycetota</taxon>
        <taxon>Actinomycetes</taxon>
        <taxon>Propionibacteriales</taxon>
        <taxon>Nocardioidaceae</taxon>
        <taxon>Nocardioides</taxon>
    </lineage>
</organism>
<protein>
    <recommendedName>
        <fullName evidence="5">Glycosyltransferase RgtA/B/C/D-like domain-containing protein</fullName>
    </recommendedName>
</protein>
<feature type="transmembrane region" description="Helical" evidence="2">
    <location>
        <begin position="315"/>
        <end position="332"/>
    </location>
</feature>
<sequence>MLLIALALALGSIGVLGGASVVLTRRWWFDAPVLAGTYGLLGVGLIAQLEWVLFWIGPLLGIACSFVVTTAAIGVVVRARVWRAWRSWAPTALLAVGIVGASLGLALMYGGASQPFVTVAARFRYEPPDNVLQHLFEDALWRGVNTTGFFELWNGSDRPPLQSGLLLLDRSLALLIGVPRSAQVYAPHVLAVAFATSVVAQLLVCVTLTALLRVIGFSRRSAHLTLLFCGVTPVFFRNIIYTWPKLMCAGFALGCVTLLLHVLIHQRRFDSSRFVAAAVLAVLAYLGHGAVAFSAPMFLLIGILTLRLAARRERVAAVAAALLASAAVYLPWQLYGTYRDPFSGRLMKLYFAGIRQPTNEGLLHAMVRRYDQQSVGEIVGARWHNLGHVLNLDPSGHLAIGAQWVRSVRDQDFYDTSWALGWGSILSVGLVIHLLRKRTTWWTLAWSPTRGPHASAVTVLLHSSLASVAFWIVTLYSGRDAIVHQGSYVWIVILLAVPFAWYSERITGLGETLIALSLVYVAVCYSERGPTGTTPLNASGLTMIYLGAMVVIGSFALLRRTESVTRHVLQGPVYEQPEPSAVAVASNDGDEHRHAEAAGARRLG</sequence>
<keyword evidence="2" id="KW-0472">Membrane</keyword>
<feature type="transmembrane region" description="Helical" evidence="2">
    <location>
        <begin position="27"/>
        <end position="46"/>
    </location>
</feature>
<evidence type="ECO:0000256" key="2">
    <source>
        <dbReference type="SAM" id="Phobius"/>
    </source>
</evidence>
<evidence type="ECO:0000256" key="1">
    <source>
        <dbReference type="SAM" id="MobiDB-lite"/>
    </source>
</evidence>
<dbReference type="AlphaFoldDB" id="A0A3L8P2X7"/>
<evidence type="ECO:0000313" key="4">
    <source>
        <dbReference type="Proteomes" id="UP000281708"/>
    </source>
</evidence>
<feature type="transmembrane region" description="Helical" evidence="2">
    <location>
        <begin position="538"/>
        <end position="558"/>
    </location>
</feature>
<feature type="transmembrane region" description="Helical" evidence="2">
    <location>
        <begin position="246"/>
        <end position="264"/>
    </location>
</feature>
<feature type="transmembrane region" description="Helical" evidence="2">
    <location>
        <begin position="276"/>
        <end position="303"/>
    </location>
</feature>
<feature type="transmembrane region" description="Helical" evidence="2">
    <location>
        <begin position="416"/>
        <end position="435"/>
    </location>
</feature>
<name>A0A3L8P2X7_9ACTN</name>